<evidence type="ECO:0000256" key="2">
    <source>
        <dbReference type="ARBA" id="ARBA00022630"/>
    </source>
</evidence>
<dbReference type="RefSeq" id="WP_182705532.1">
    <property type="nucleotide sequence ID" value="NZ_JACJII010000001.1"/>
</dbReference>
<dbReference type="SUPFAM" id="SSF51905">
    <property type="entry name" value="FAD/NAD(P)-binding domain"/>
    <property type="match status" value="1"/>
</dbReference>
<dbReference type="Gene3D" id="3.30.390.30">
    <property type="match status" value="1"/>
</dbReference>
<evidence type="ECO:0000256" key="1">
    <source>
        <dbReference type="ARBA" id="ARBA00007532"/>
    </source>
</evidence>
<feature type="binding site" evidence="4">
    <location>
        <position position="242"/>
    </location>
    <ligand>
        <name>NAD(+)</name>
        <dbReference type="ChEBI" id="CHEBI:57540"/>
    </ligand>
</feature>
<dbReference type="PIRSF" id="PIRSF000350">
    <property type="entry name" value="Mercury_reductase_MerA"/>
    <property type="match status" value="1"/>
</dbReference>
<dbReference type="InterPro" id="IPR001100">
    <property type="entry name" value="Pyr_nuc-diS_OxRdtase"/>
</dbReference>
<dbReference type="EMBL" id="JACJII010000001">
    <property type="protein sequence ID" value="MBA9003896.1"/>
    <property type="molecule type" value="Genomic_DNA"/>
</dbReference>
<comment type="caution">
    <text evidence="7">The sequence shown here is derived from an EMBL/GenBank/DDBJ whole genome shotgun (WGS) entry which is preliminary data.</text>
</comment>
<dbReference type="Proteomes" id="UP000539313">
    <property type="component" value="Unassembled WGS sequence"/>
</dbReference>
<dbReference type="InterPro" id="IPR036188">
    <property type="entry name" value="FAD/NAD-bd_sf"/>
</dbReference>
<evidence type="ECO:0000259" key="6">
    <source>
        <dbReference type="Pfam" id="PF07992"/>
    </source>
</evidence>
<accession>A0A7W3MXW6</accession>
<dbReference type="GO" id="GO:0050660">
    <property type="term" value="F:flavin adenine dinucleotide binding"/>
    <property type="evidence" value="ECO:0007669"/>
    <property type="project" value="TreeGrafter"/>
</dbReference>
<evidence type="ECO:0000313" key="7">
    <source>
        <dbReference type="EMBL" id="MBA9003896.1"/>
    </source>
</evidence>
<keyword evidence="7" id="KW-0560">Oxidoreductase</keyword>
<comment type="cofactor">
    <cofactor evidence="4">
        <name>FAD</name>
        <dbReference type="ChEBI" id="CHEBI:57692"/>
    </cofactor>
    <text evidence="4">Binds 1 FAD per subunit.</text>
</comment>
<dbReference type="PRINTS" id="PR00411">
    <property type="entry name" value="PNDRDTASEI"/>
</dbReference>
<feature type="domain" description="FAD/NAD(P)-binding" evidence="6">
    <location>
        <begin position="9"/>
        <end position="302"/>
    </location>
</feature>
<dbReference type="AlphaFoldDB" id="A0A7W3MXW6"/>
<evidence type="ECO:0000256" key="4">
    <source>
        <dbReference type="PIRSR" id="PIRSR000350-3"/>
    </source>
</evidence>
<evidence type="ECO:0000259" key="5">
    <source>
        <dbReference type="Pfam" id="PF02852"/>
    </source>
</evidence>
<name>A0A7W3MXW6_9ACTN</name>
<keyword evidence="8" id="KW-1185">Reference proteome</keyword>
<keyword evidence="4" id="KW-0547">Nucleotide-binding</keyword>
<dbReference type="SUPFAM" id="SSF55424">
    <property type="entry name" value="FAD/NAD-linked reductases, dimerisation (C-terminal) domain"/>
    <property type="match status" value="1"/>
</dbReference>
<dbReference type="PRINTS" id="PR00368">
    <property type="entry name" value="FADPNR"/>
</dbReference>
<gene>
    <name evidence="7" type="ORF">HNR21_002778</name>
</gene>
<sequence length="446" mass="46042">MPVTMNPHYDVVVLGGGTAGEPAAVELAEAGRDVALVEGRGTPYRAALPAASLLHSARRGEAWETAVARRDELTAGPDGAAPERAGVTVLRGYGRITGPGRVTVGETTVTCDDIVICTGSEPVVPGIEGLADAPMWTADEALAVPDLPRRLVVLGGGGAGCALAQVYAAFGSQVTLVEQAGRLLSAEAPFTGEILGDALRRMGVDLRLGTEPVKVERTFPGVRLWLSDGGALDADRVLVAAGRRPRTEDLALAEAGVDLTPGEPLPVDEYCRVLGVEGPVPGLWAAGDVTGRRTVHAAAYQARVAAAGVLGKRREADYRALPRVVPTSPAVYAVGVSPQEAANAGMDLLCAGYDLAATTRGRVERTGLTGRMDGGAGGRVELYADRSTGLLVGAAAVGPYAEEWMGEITMAIRAEIPLAVLTEVVHAVPAYGEAVEASLRELAARL</sequence>
<dbReference type="Pfam" id="PF07992">
    <property type="entry name" value="Pyr_redox_2"/>
    <property type="match status" value="1"/>
</dbReference>
<reference evidence="7 8" key="1">
    <citation type="submission" date="2020-08" db="EMBL/GenBank/DDBJ databases">
        <title>Sequencing the genomes of 1000 actinobacteria strains.</title>
        <authorList>
            <person name="Klenk H.-P."/>
        </authorList>
    </citation>
    <scope>NUCLEOTIDE SEQUENCE [LARGE SCALE GENOMIC DNA]</scope>
    <source>
        <strain evidence="7 8">DSM 45823</strain>
    </source>
</reference>
<feature type="binding site" evidence="4">
    <location>
        <begin position="118"/>
        <end position="120"/>
    </location>
    <ligand>
        <name>FAD</name>
        <dbReference type="ChEBI" id="CHEBI:57692"/>
    </ligand>
</feature>
<keyword evidence="4" id="KW-0520">NAD</keyword>
<evidence type="ECO:0000256" key="3">
    <source>
        <dbReference type="ARBA" id="ARBA00022827"/>
    </source>
</evidence>
<keyword evidence="3 4" id="KW-0274">FAD</keyword>
<protein>
    <submittedName>
        <fullName evidence="7">Dihydrolipoamide dehydrogenase</fullName>
        <ecNumber evidence="7">1.8.1.4</ecNumber>
    </submittedName>
</protein>
<dbReference type="Gene3D" id="3.50.50.60">
    <property type="entry name" value="FAD/NAD(P)-binding domain"/>
    <property type="match status" value="2"/>
</dbReference>
<dbReference type="EC" id="1.8.1.4" evidence="7"/>
<comment type="similarity">
    <text evidence="1">Belongs to the class-I pyridine nucleotide-disulfide oxidoreductase family.</text>
</comment>
<evidence type="ECO:0000313" key="8">
    <source>
        <dbReference type="Proteomes" id="UP000539313"/>
    </source>
</evidence>
<proteinExistence type="inferred from homology"/>
<dbReference type="GO" id="GO:0003955">
    <property type="term" value="F:NAD(P)H dehydrogenase (quinone) activity"/>
    <property type="evidence" value="ECO:0007669"/>
    <property type="project" value="TreeGrafter"/>
</dbReference>
<dbReference type="PANTHER" id="PTHR43014">
    <property type="entry name" value="MERCURIC REDUCTASE"/>
    <property type="match status" value="1"/>
</dbReference>
<feature type="binding site" evidence="4">
    <location>
        <position position="178"/>
    </location>
    <ligand>
        <name>NAD(+)</name>
        <dbReference type="ChEBI" id="CHEBI:57540"/>
    </ligand>
</feature>
<dbReference type="InterPro" id="IPR016156">
    <property type="entry name" value="FAD/NAD-linked_Rdtase_dimer_sf"/>
</dbReference>
<feature type="domain" description="Pyridine nucleotide-disulphide oxidoreductase dimerisation" evidence="5">
    <location>
        <begin position="322"/>
        <end position="436"/>
    </location>
</feature>
<organism evidence="7 8">
    <name type="scientific">Thermomonospora cellulosilytica</name>
    <dbReference type="NCBI Taxonomy" id="1411118"/>
    <lineage>
        <taxon>Bacteria</taxon>
        <taxon>Bacillati</taxon>
        <taxon>Actinomycetota</taxon>
        <taxon>Actinomycetes</taxon>
        <taxon>Streptosporangiales</taxon>
        <taxon>Thermomonosporaceae</taxon>
        <taxon>Thermomonospora</taxon>
    </lineage>
</organism>
<dbReference type="PANTHER" id="PTHR43014:SF2">
    <property type="entry name" value="MERCURIC REDUCTASE"/>
    <property type="match status" value="1"/>
</dbReference>
<feature type="binding site" evidence="4">
    <location>
        <position position="94"/>
    </location>
    <ligand>
        <name>FAD</name>
        <dbReference type="ChEBI" id="CHEBI:57692"/>
    </ligand>
</feature>
<keyword evidence="2" id="KW-0285">Flavoprotein</keyword>
<dbReference type="Pfam" id="PF02852">
    <property type="entry name" value="Pyr_redox_dim"/>
    <property type="match status" value="1"/>
</dbReference>
<dbReference type="GO" id="GO:0004148">
    <property type="term" value="F:dihydrolipoyl dehydrogenase (NADH) activity"/>
    <property type="evidence" value="ECO:0007669"/>
    <property type="project" value="UniProtKB-EC"/>
</dbReference>
<feature type="binding site" evidence="4">
    <location>
        <position position="288"/>
    </location>
    <ligand>
        <name>FAD</name>
        <dbReference type="ChEBI" id="CHEBI:57692"/>
    </ligand>
</feature>
<dbReference type="InterPro" id="IPR023753">
    <property type="entry name" value="FAD/NAD-binding_dom"/>
</dbReference>
<dbReference type="InterPro" id="IPR004099">
    <property type="entry name" value="Pyr_nucl-diS_OxRdtase_dimer"/>
</dbReference>